<gene>
    <name evidence="1" type="ORF">TF3108_v1_410033</name>
</gene>
<dbReference type="EMBL" id="LN899826">
    <property type="protein sequence ID" value="CUV40074.1"/>
    <property type="molecule type" value="Genomic_DNA"/>
</dbReference>
<sequence>MASLRDSSTSPRRRRVSLMVVAGLAGVDVVRILEHGFDGMPIAVLRGALEFLEEARVATSMAGDAADLRDAEQDHVFIAVEANLVHLLDVAGLLAFVPQAFARARPEHGLAGLDRLLQRFAVHEGKHQDVIAALLLHDDRHQPVIVPLHLVEPFPGHDHIRTGISCCAMNRLASPTVCSP</sequence>
<reference evidence="1" key="1">
    <citation type="submission" date="2015-10" db="EMBL/GenBank/DDBJ databases">
        <authorList>
            <person name="Gilbert D.G."/>
        </authorList>
    </citation>
    <scope>NUCLEOTIDE SEQUENCE</scope>
    <source>
        <strain evidence="1">Phyl III-seqv23</strain>
    </source>
</reference>
<evidence type="ECO:0000313" key="1">
    <source>
        <dbReference type="EMBL" id="CUV40074.1"/>
    </source>
</evidence>
<dbReference type="AlphaFoldDB" id="A0A0S4W0P4"/>
<name>A0A0S4W0P4_RALSL</name>
<organism evidence="1">
    <name type="scientific">Ralstonia solanacearum</name>
    <name type="common">Pseudomonas solanacearum</name>
    <dbReference type="NCBI Taxonomy" id="305"/>
    <lineage>
        <taxon>Bacteria</taxon>
        <taxon>Pseudomonadati</taxon>
        <taxon>Pseudomonadota</taxon>
        <taxon>Betaproteobacteria</taxon>
        <taxon>Burkholderiales</taxon>
        <taxon>Burkholderiaceae</taxon>
        <taxon>Ralstonia</taxon>
        <taxon>Ralstonia solanacearum species complex</taxon>
    </lineage>
</organism>
<accession>A0A0S4W0P4</accession>
<proteinExistence type="predicted"/>
<protein>
    <submittedName>
        <fullName evidence="1">Uncharacterized protein</fullName>
    </submittedName>
</protein>